<evidence type="ECO:0000313" key="1">
    <source>
        <dbReference type="EMBL" id="CAF4466576.1"/>
    </source>
</evidence>
<evidence type="ECO:0000313" key="2">
    <source>
        <dbReference type="Proteomes" id="UP000682733"/>
    </source>
</evidence>
<gene>
    <name evidence="1" type="ORF">TMI583_LOCUS46495</name>
</gene>
<accession>A0A8S2WXS9</accession>
<dbReference type="EMBL" id="CAJOBA010086685">
    <property type="protein sequence ID" value="CAF4466576.1"/>
    <property type="molecule type" value="Genomic_DNA"/>
</dbReference>
<feature type="non-terminal residue" evidence="1">
    <location>
        <position position="1"/>
    </location>
</feature>
<organism evidence="1 2">
    <name type="scientific">Didymodactylos carnosus</name>
    <dbReference type="NCBI Taxonomy" id="1234261"/>
    <lineage>
        <taxon>Eukaryota</taxon>
        <taxon>Metazoa</taxon>
        <taxon>Spiralia</taxon>
        <taxon>Gnathifera</taxon>
        <taxon>Rotifera</taxon>
        <taxon>Eurotatoria</taxon>
        <taxon>Bdelloidea</taxon>
        <taxon>Philodinida</taxon>
        <taxon>Philodinidae</taxon>
        <taxon>Didymodactylos</taxon>
    </lineage>
</organism>
<name>A0A8S2WXS9_9BILA</name>
<proteinExistence type="predicted"/>
<sequence length="142" mass="16215">MDLIDKWIQSFAFRALLLHITSEISGYETPTSNLDSHIECSLSRLAVDITDLQLILSKLKPQIYSTSQAIKLELYLLVKQFIVVSSMIFVLKIEDKIDFGKVLQLTDSDKYTCSTTTSKKEKSSTHNHSESFIRQIFLIARP</sequence>
<protein>
    <submittedName>
        <fullName evidence="1">Uncharacterized protein</fullName>
    </submittedName>
</protein>
<dbReference type="Proteomes" id="UP000682733">
    <property type="component" value="Unassembled WGS sequence"/>
</dbReference>
<reference evidence="1" key="1">
    <citation type="submission" date="2021-02" db="EMBL/GenBank/DDBJ databases">
        <authorList>
            <person name="Nowell W R."/>
        </authorList>
    </citation>
    <scope>NUCLEOTIDE SEQUENCE</scope>
</reference>
<comment type="caution">
    <text evidence="1">The sequence shown here is derived from an EMBL/GenBank/DDBJ whole genome shotgun (WGS) entry which is preliminary data.</text>
</comment>
<dbReference type="AlphaFoldDB" id="A0A8S2WXS9"/>